<sequence>MERWTQALFTHSSTREAILEHRFLAAIGSQLWEEGEFDLAVSHSEVDNAGYDVIIEARSVVRHIQLKALHSAGRARNFSIQKRLEEKSSGCVVLIRHDLRTLKITGYGFYGGPPCEKMPRLDGKIAKHSKADANGNKAQRPALRLLPVSSFQSAPDARSLTKLLFGEPGLQLGPIGKAE</sequence>
<accession>A0ABR6NAQ4</accession>
<evidence type="ECO:0008006" key="3">
    <source>
        <dbReference type="Google" id="ProtNLM"/>
    </source>
</evidence>
<evidence type="ECO:0000313" key="2">
    <source>
        <dbReference type="Proteomes" id="UP001138540"/>
    </source>
</evidence>
<name>A0ABR6NAQ4_9SPHN</name>
<evidence type="ECO:0000313" key="1">
    <source>
        <dbReference type="EMBL" id="MBB5984345.1"/>
    </source>
</evidence>
<keyword evidence="2" id="KW-1185">Reference proteome</keyword>
<proteinExistence type="predicted"/>
<reference evidence="1 2" key="1">
    <citation type="submission" date="2020-08" db="EMBL/GenBank/DDBJ databases">
        <title>Exploring microbial biodiversity for novel pathways involved in the catabolism of aromatic compounds derived from lignin.</title>
        <authorList>
            <person name="Elkins J."/>
        </authorList>
    </citation>
    <scope>NUCLEOTIDE SEQUENCE [LARGE SCALE GENOMIC DNA]</scope>
    <source>
        <strain evidence="1 2">B1D3A</strain>
    </source>
</reference>
<gene>
    <name evidence="1" type="ORF">HNP60_000319</name>
</gene>
<organism evidence="1 2">
    <name type="scientific">Sphingobium lignivorans</name>
    <dbReference type="NCBI Taxonomy" id="2735886"/>
    <lineage>
        <taxon>Bacteria</taxon>
        <taxon>Pseudomonadati</taxon>
        <taxon>Pseudomonadota</taxon>
        <taxon>Alphaproteobacteria</taxon>
        <taxon>Sphingomonadales</taxon>
        <taxon>Sphingomonadaceae</taxon>
        <taxon>Sphingobium</taxon>
    </lineage>
</organism>
<dbReference type="EMBL" id="JACHKA010000001">
    <property type="protein sequence ID" value="MBB5984345.1"/>
    <property type="molecule type" value="Genomic_DNA"/>
</dbReference>
<comment type="caution">
    <text evidence="1">The sequence shown here is derived from an EMBL/GenBank/DDBJ whole genome shotgun (WGS) entry which is preliminary data.</text>
</comment>
<protein>
    <recommendedName>
        <fullName evidence="3">PD(D/E)XK endonuclease domain-containing protein</fullName>
    </recommendedName>
</protein>
<dbReference type="RefSeq" id="WP_184149340.1">
    <property type="nucleotide sequence ID" value="NZ_JACHKA010000001.1"/>
</dbReference>
<dbReference type="Proteomes" id="UP001138540">
    <property type="component" value="Unassembled WGS sequence"/>
</dbReference>